<dbReference type="GO" id="GO:0005829">
    <property type="term" value="C:cytosol"/>
    <property type="evidence" value="ECO:0007669"/>
    <property type="project" value="TreeGrafter"/>
</dbReference>
<dbReference type="PANTHER" id="PTHR33777">
    <property type="entry name" value="UPF0045 PROTEIN ECM15"/>
    <property type="match status" value="1"/>
</dbReference>
<organism evidence="3 4">
    <name type="scientific">Ilumatobacter coccineus (strain NBRC 103263 / KCTC 29153 / YM16-304)</name>
    <dbReference type="NCBI Taxonomy" id="1313172"/>
    <lineage>
        <taxon>Bacteria</taxon>
        <taxon>Bacillati</taxon>
        <taxon>Actinomycetota</taxon>
        <taxon>Acidimicrobiia</taxon>
        <taxon>Acidimicrobiales</taxon>
        <taxon>Ilumatobacteraceae</taxon>
        <taxon>Ilumatobacter</taxon>
    </lineage>
</organism>
<dbReference type="SUPFAM" id="SSF89957">
    <property type="entry name" value="MTH1187/YkoF-like"/>
    <property type="match status" value="1"/>
</dbReference>
<dbReference type="Pfam" id="PF01910">
    <property type="entry name" value="Thiamine_BP"/>
    <property type="match status" value="1"/>
</dbReference>
<dbReference type="Gene3D" id="3.30.70.930">
    <property type="match status" value="1"/>
</dbReference>
<dbReference type="KEGG" id="aym:YM304_42390"/>
<evidence type="ECO:0000313" key="3">
    <source>
        <dbReference type="EMBL" id="BAN04553.1"/>
    </source>
</evidence>
<name>A0A6C7EE62_ILUCY</name>
<dbReference type="Proteomes" id="UP000011863">
    <property type="component" value="Chromosome"/>
</dbReference>
<gene>
    <name evidence="3" type="ORF">YM304_42390</name>
</gene>
<dbReference type="AlphaFoldDB" id="A0A6C7EE62"/>
<dbReference type="InterPro" id="IPR029756">
    <property type="entry name" value="MTH1187/YkoF-like"/>
</dbReference>
<keyword evidence="4" id="KW-1185">Reference proteome</keyword>
<feature type="domain" description="Thiamine-binding protein" evidence="2">
    <location>
        <begin position="4"/>
        <end position="86"/>
    </location>
</feature>
<dbReference type="PANTHER" id="PTHR33777:SF1">
    <property type="entry name" value="UPF0045 PROTEIN ECM15"/>
    <property type="match status" value="1"/>
</dbReference>
<dbReference type="InterPro" id="IPR051614">
    <property type="entry name" value="UPF0045_domain"/>
</dbReference>
<evidence type="ECO:0000256" key="1">
    <source>
        <dbReference type="ARBA" id="ARBA00010272"/>
    </source>
</evidence>
<proteinExistence type="inferred from homology"/>
<evidence type="ECO:0000313" key="4">
    <source>
        <dbReference type="Proteomes" id="UP000011863"/>
    </source>
</evidence>
<comment type="similarity">
    <text evidence="1">Belongs to the UPF0045 family.</text>
</comment>
<protein>
    <recommendedName>
        <fullName evidence="2">Thiamine-binding protein domain-containing protein</fullName>
    </recommendedName>
</protein>
<sequence>MSPSPAGTADDRYAHVEAAIGVVEASGLHYEVGALGTTFEGDPTAVWATLRAAHEAVLSSGADGLITNIRLGQRSADDTSMDGLTAKFRT</sequence>
<reference evidence="3 4" key="1">
    <citation type="journal article" date="2013" name="Int. J. Syst. Evol. Microbiol.">
        <title>Ilumatobacter nonamiense sp. nov. and Ilumatobacter coccineum sp. nov., isolated from seashore sand.</title>
        <authorList>
            <person name="Matsumoto A."/>
            <person name="Kasai H."/>
            <person name="Matsuo Y."/>
            <person name="Shizuri Y."/>
            <person name="Ichikawa N."/>
            <person name="Fujita N."/>
            <person name="Omura S."/>
            <person name="Takahashi Y."/>
        </authorList>
    </citation>
    <scope>NUCLEOTIDE SEQUENCE [LARGE SCALE GENOMIC DNA]</scope>
    <source>
        <strain evidence="4">NBRC 103263 / KCTC 29153 / YM16-304</strain>
    </source>
</reference>
<accession>A0A6C7EE62</accession>
<evidence type="ECO:0000259" key="2">
    <source>
        <dbReference type="Pfam" id="PF01910"/>
    </source>
</evidence>
<dbReference type="EMBL" id="AP012057">
    <property type="protein sequence ID" value="BAN04553.1"/>
    <property type="molecule type" value="Genomic_DNA"/>
</dbReference>
<dbReference type="InterPro" id="IPR002767">
    <property type="entry name" value="Thiamine_BP"/>
</dbReference>